<feature type="region of interest" description="Disordered" evidence="1">
    <location>
        <begin position="1"/>
        <end position="161"/>
    </location>
</feature>
<name>A0A9W7CX27_9STRA</name>
<accession>A0A9W7CX27</accession>
<evidence type="ECO:0000313" key="3">
    <source>
        <dbReference type="Proteomes" id="UP001165121"/>
    </source>
</evidence>
<keyword evidence="3" id="KW-1185">Reference proteome</keyword>
<proteinExistence type="predicted"/>
<comment type="caution">
    <text evidence="2">The sequence shown here is derived from an EMBL/GenBank/DDBJ whole genome shotgun (WGS) entry which is preliminary data.</text>
</comment>
<feature type="compositionally biased region" description="Low complexity" evidence="1">
    <location>
        <begin position="70"/>
        <end position="82"/>
    </location>
</feature>
<protein>
    <submittedName>
        <fullName evidence="2">Unnamed protein product</fullName>
    </submittedName>
</protein>
<sequence length="161" mass="16182">MPRKGTRSSAKAPAKKAAGAPKPKAKPRDQASALAEATKAASAAIQPPDASNAPSTTHSRPVDEAMGSHSAASPAPAAAASSEGETRPSPSQTDPQAKAARTASDLDTGSGQRSLPVRNLTLSEGLTRVRGAATHHQGAAAAQESQRALGSVPLLSRRAAR</sequence>
<dbReference type="Proteomes" id="UP001165121">
    <property type="component" value="Unassembled WGS sequence"/>
</dbReference>
<evidence type="ECO:0000313" key="2">
    <source>
        <dbReference type="EMBL" id="GMF43921.1"/>
    </source>
</evidence>
<evidence type="ECO:0000256" key="1">
    <source>
        <dbReference type="SAM" id="MobiDB-lite"/>
    </source>
</evidence>
<dbReference type="EMBL" id="BSXT01001605">
    <property type="protein sequence ID" value="GMF43921.1"/>
    <property type="molecule type" value="Genomic_DNA"/>
</dbReference>
<reference evidence="2" key="1">
    <citation type="submission" date="2023-04" db="EMBL/GenBank/DDBJ databases">
        <title>Phytophthora fragariaefolia NBRC 109709.</title>
        <authorList>
            <person name="Ichikawa N."/>
            <person name="Sato H."/>
            <person name="Tonouchi N."/>
        </authorList>
    </citation>
    <scope>NUCLEOTIDE SEQUENCE</scope>
    <source>
        <strain evidence="2">NBRC 109709</strain>
    </source>
</reference>
<feature type="compositionally biased region" description="Low complexity" evidence="1">
    <location>
        <begin position="10"/>
        <end position="22"/>
    </location>
</feature>
<feature type="compositionally biased region" description="Low complexity" evidence="1">
    <location>
        <begin position="131"/>
        <end position="143"/>
    </location>
</feature>
<organism evidence="2 3">
    <name type="scientific">Phytophthora fragariaefolia</name>
    <dbReference type="NCBI Taxonomy" id="1490495"/>
    <lineage>
        <taxon>Eukaryota</taxon>
        <taxon>Sar</taxon>
        <taxon>Stramenopiles</taxon>
        <taxon>Oomycota</taxon>
        <taxon>Peronosporomycetes</taxon>
        <taxon>Peronosporales</taxon>
        <taxon>Peronosporaceae</taxon>
        <taxon>Phytophthora</taxon>
    </lineage>
</organism>
<feature type="compositionally biased region" description="Low complexity" evidence="1">
    <location>
        <begin position="31"/>
        <end position="44"/>
    </location>
</feature>
<gene>
    <name evidence="2" type="ORF">Pfra01_001507400</name>
</gene>
<dbReference type="AlphaFoldDB" id="A0A9W7CX27"/>